<protein>
    <submittedName>
        <fullName evidence="2">Uncharacterized protein</fullName>
    </submittedName>
</protein>
<evidence type="ECO:0000313" key="2">
    <source>
        <dbReference type="EMBL" id="ODM89093.1"/>
    </source>
</evidence>
<accession>A0A1D2M7Y0</accession>
<evidence type="ECO:0000313" key="3">
    <source>
        <dbReference type="Proteomes" id="UP000094527"/>
    </source>
</evidence>
<dbReference type="AlphaFoldDB" id="A0A1D2M7Y0"/>
<dbReference type="Proteomes" id="UP000094527">
    <property type="component" value="Unassembled WGS sequence"/>
</dbReference>
<gene>
    <name evidence="2" type="ORF">Ocin01_17589</name>
</gene>
<proteinExistence type="predicted"/>
<evidence type="ECO:0000256" key="1">
    <source>
        <dbReference type="SAM" id="MobiDB-lite"/>
    </source>
</evidence>
<comment type="caution">
    <text evidence="2">The sequence shown here is derived from an EMBL/GenBank/DDBJ whole genome shotgun (WGS) entry which is preliminary data.</text>
</comment>
<keyword evidence="3" id="KW-1185">Reference proteome</keyword>
<dbReference type="EMBL" id="LJIJ01002919">
    <property type="protein sequence ID" value="ODM89093.1"/>
    <property type="molecule type" value="Genomic_DNA"/>
</dbReference>
<name>A0A1D2M7Y0_ORCCI</name>
<reference evidence="2 3" key="1">
    <citation type="journal article" date="2016" name="Genome Biol. Evol.">
        <title>Gene Family Evolution Reflects Adaptation to Soil Environmental Stressors in the Genome of the Collembolan Orchesella cincta.</title>
        <authorList>
            <person name="Faddeeva-Vakhrusheva A."/>
            <person name="Derks M.F."/>
            <person name="Anvar S.Y."/>
            <person name="Agamennone V."/>
            <person name="Suring W."/>
            <person name="Smit S."/>
            <person name="van Straalen N.M."/>
            <person name="Roelofs D."/>
        </authorList>
    </citation>
    <scope>NUCLEOTIDE SEQUENCE [LARGE SCALE GENOMIC DNA]</scope>
    <source>
        <tissue evidence="2">Mixed pool</tissue>
    </source>
</reference>
<feature type="compositionally biased region" description="Low complexity" evidence="1">
    <location>
        <begin position="34"/>
        <end position="47"/>
    </location>
</feature>
<dbReference type="OrthoDB" id="6247875at2759"/>
<organism evidence="2 3">
    <name type="scientific">Orchesella cincta</name>
    <name type="common">Springtail</name>
    <name type="synonym">Podura cincta</name>
    <dbReference type="NCBI Taxonomy" id="48709"/>
    <lineage>
        <taxon>Eukaryota</taxon>
        <taxon>Metazoa</taxon>
        <taxon>Ecdysozoa</taxon>
        <taxon>Arthropoda</taxon>
        <taxon>Hexapoda</taxon>
        <taxon>Collembola</taxon>
        <taxon>Entomobryomorpha</taxon>
        <taxon>Entomobryoidea</taxon>
        <taxon>Orchesellidae</taxon>
        <taxon>Orchesellinae</taxon>
        <taxon>Orchesella</taxon>
    </lineage>
</organism>
<sequence length="161" mass="17935">MNGYGFDDGLSNVRSKRDSNNTTPISEPEDKKVSNGSRSPGSSSQALRSDRGQETQEAATPTKSPSPRSCGKELELCHMARKSNGNSGLNRTRTLIFAYEWRCQLATQFPKRKQPGNQCQAWSHAKYFNAARQANDNTRKSAPTTTTIQRRFMKTEESTLA</sequence>
<feature type="compositionally biased region" description="Polar residues" evidence="1">
    <location>
        <begin position="55"/>
        <end position="67"/>
    </location>
</feature>
<feature type="region of interest" description="Disordered" evidence="1">
    <location>
        <begin position="1"/>
        <end position="74"/>
    </location>
</feature>